<dbReference type="SUPFAM" id="SSF53901">
    <property type="entry name" value="Thiolase-like"/>
    <property type="match status" value="2"/>
</dbReference>
<protein>
    <submittedName>
        <fullName evidence="5">Beta-ketoacyl-[acyl-carrier-protein] synthase family protein</fullName>
    </submittedName>
</protein>
<dbReference type="InterPro" id="IPR016039">
    <property type="entry name" value="Thiolase-like"/>
</dbReference>
<dbReference type="PROSITE" id="PS52004">
    <property type="entry name" value="KS3_2"/>
    <property type="match status" value="1"/>
</dbReference>
<evidence type="ECO:0000313" key="5">
    <source>
        <dbReference type="EMBL" id="MFD2416914.1"/>
    </source>
</evidence>
<dbReference type="PROSITE" id="PS00606">
    <property type="entry name" value="KS3_1"/>
    <property type="match status" value="1"/>
</dbReference>
<dbReference type="PANTHER" id="PTHR11712">
    <property type="entry name" value="POLYKETIDE SYNTHASE-RELATED"/>
    <property type="match status" value="1"/>
</dbReference>
<dbReference type="InterPro" id="IPR014030">
    <property type="entry name" value="Ketoacyl_synth_N"/>
</dbReference>
<dbReference type="InterPro" id="IPR000794">
    <property type="entry name" value="Beta-ketoacyl_synthase"/>
</dbReference>
<name>A0ABW5FQN7_9PSEU</name>
<evidence type="ECO:0000313" key="6">
    <source>
        <dbReference type="Proteomes" id="UP001597417"/>
    </source>
</evidence>
<accession>A0ABW5FQN7</accession>
<dbReference type="Pfam" id="PF02801">
    <property type="entry name" value="Ketoacyl-synt_C"/>
    <property type="match status" value="1"/>
</dbReference>
<dbReference type="Gene3D" id="3.40.47.10">
    <property type="match status" value="2"/>
</dbReference>
<dbReference type="PANTHER" id="PTHR11712:SF336">
    <property type="entry name" value="3-OXOACYL-[ACYL-CARRIER-PROTEIN] SYNTHASE, MITOCHONDRIAL"/>
    <property type="match status" value="1"/>
</dbReference>
<dbReference type="RefSeq" id="WP_378264142.1">
    <property type="nucleotide sequence ID" value="NZ_JBHUKR010000006.1"/>
</dbReference>
<dbReference type="InterPro" id="IPR020841">
    <property type="entry name" value="PKS_Beta-ketoAc_synthase_dom"/>
</dbReference>
<feature type="domain" description="Ketosynthase family 3 (KS3)" evidence="4">
    <location>
        <begin position="2"/>
        <end position="380"/>
    </location>
</feature>
<dbReference type="InterPro" id="IPR014031">
    <property type="entry name" value="Ketoacyl_synth_C"/>
</dbReference>
<dbReference type="SMART" id="SM00825">
    <property type="entry name" value="PKS_KS"/>
    <property type="match status" value="1"/>
</dbReference>
<dbReference type="EMBL" id="JBHUKR010000006">
    <property type="protein sequence ID" value="MFD2416914.1"/>
    <property type="molecule type" value="Genomic_DNA"/>
</dbReference>
<keyword evidence="6" id="KW-1185">Reference proteome</keyword>
<proteinExistence type="inferred from homology"/>
<keyword evidence="2 3" id="KW-0808">Transferase</keyword>
<sequence>MVTRVVVTGVGVVSPLGNDFSSFWKQLVDGTSAVEVDPWLVRNGFRTTVSCRVPGFDVADGTRVSALALEAARQCAADAHLDGIAAGRLGVVFTSVNAGMGLIESREWGAALFAGHTTGLLREFSGAGGGAVTVSTGCSAGLDAVSVAVDWLRGDDLDAVLVVAAESPFNRVSVGMLDNIGALAAQPLSCPFDARRSGMVLAEAGAAVVVERLGHARAREARPYAEITAVCGGNNALHMSDLPEDGAPLSRVIGRALAEAAARPDGLDLICAHGTSTVQNDVFETSAIKSVLGERARTTPVTSGKGAHGHALAASGLLAVLSAAGSLRDGVIAPTANYAVPDPRCDLDYVGEGAREKPVGRVLLLANGLAGVHTAAVLGRVRGE</sequence>
<evidence type="ECO:0000256" key="1">
    <source>
        <dbReference type="ARBA" id="ARBA00008467"/>
    </source>
</evidence>
<evidence type="ECO:0000259" key="4">
    <source>
        <dbReference type="PROSITE" id="PS52004"/>
    </source>
</evidence>
<reference evidence="6" key="1">
    <citation type="journal article" date="2019" name="Int. J. Syst. Evol. Microbiol.">
        <title>The Global Catalogue of Microorganisms (GCM) 10K type strain sequencing project: providing services to taxonomists for standard genome sequencing and annotation.</title>
        <authorList>
            <consortium name="The Broad Institute Genomics Platform"/>
            <consortium name="The Broad Institute Genome Sequencing Center for Infectious Disease"/>
            <person name="Wu L."/>
            <person name="Ma J."/>
        </authorList>
    </citation>
    <scope>NUCLEOTIDE SEQUENCE [LARGE SCALE GENOMIC DNA]</scope>
    <source>
        <strain evidence="6">CGMCC 4.7645</strain>
    </source>
</reference>
<evidence type="ECO:0000256" key="2">
    <source>
        <dbReference type="ARBA" id="ARBA00022679"/>
    </source>
</evidence>
<comment type="similarity">
    <text evidence="1 3">Belongs to the thiolase-like superfamily. Beta-ketoacyl-ACP synthases family.</text>
</comment>
<dbReference type="Proteomes" id="UP001597417">
    <property type="component" value="Unassembled WGS sequence"/>
</dbReference>
<gene>
    <name evidence="5" type="ORF">ACFSXZ_11330</name>
</gene>
<organism evidence="5 6">
    <name type="scientific">Amycolatopsis pigmentata</name>
    <dbReference type="NCBI Taxonomy" id="450801"/>
    <lineage>
        <taxon>Bacteria</taxon>
        <taxon>Bacillati</taxon>
        <taxon>Actinomycetota</taxon>
        <taxon>Actinomycetes</taxon>
        <taxon>Pseudonocardiales</taxon>
        <taxon>Pseudonocardiaceae</taxon>
        <taxon>Amycolatopsis</taxon>
    </lineage>
</organism>
<dbReference type="Pfam" id="PF00109">
    <property type="entry name" value="ketoacyl-synt"/>
    <property type="match status" value="2"/>
</dbReference>
<evidence type="ECO:0000256" key="3">
    <source>
        <dbReference type="RuleBase" id="RU003694"/>
    </source>
</evidence>
<dbReference type="InterPro" id="IPR018201">
    <property type="entry name" value="Ketoacyl_synth_AS"/>
</dbReference>
<comment type="caution">
    <text evidence="5">The sequence shown here is derived from an EMBL/GenBank/DDBJ whole genome shotgun (WGS) entry which is preliminary data.</text>
</comment>